<feature type="domain" description="HTH luxR-type" evidence="4">
    <location>
        <begin position="168"/>
        <end position="233"/>
    </location>
</feature>
<dbReference type="SMART" id="SM00421">
    <property type="entry name" value="HTH_LUXR"/>
    <property type="match status" value="1"/>
</dbReference>
<keyword evidence="3" id="KW-0804">Transcription</keyword>
<accession>A0A7W8UBI5</accession>
<dbReference type="Pfam" id="PF03472">
    <property type="entry name" value="Autoind_bind"/>
    <property type="match status" value="1"/>
</dbReference>
<dbReference type="CDD" id="cd06170">
    <property type="entry name" value="LuxR_C_like"/>
    <property type="match status" value="1"/>
</dbReference>
<dbReference type="InterPro" id="IPR016032">
    <property type="entry name" value="Sig_transdc_resp-reg_C-effctor"/>
</dbReference>
<evidence type="ECO:0000313" key="5">
    <source>
        <dbReference type="EMBL" id="MBB5536321.1"/>
    </source>
</evidence>
<comment type="caution">
    <text evidence="5">The sequence shown here is derived from an EMBL/GenBank/DDBJ whole genome shotgun (WGS) entry which is preliminary data.</text>
</comment>
<evidence type="ECO:0000313" key="6">
    <source>
        <dbReference type="Proteomes" id="UP000585507"/>
    </source>
</evidence>
<sequence length="235" mass="26028">MKRNRFFRELIDAVGGTSSDKALKRALSRLRASYDYDYFAFVNLHAHKVNAVSDYPEEWKAIYLAGSYTIVDPVITSAKRIKRPFEWSIERERRRATDDVKRFCDEAASFGIRSGLSIPMRTGIGQFALLTLASSRDADRTSTAELDIAAAVSAVALLHGRFARAPEASQKLANLSSREATFLKMIAEGMKMADIADVEGLAYNTVAFHINNAKAKLQVYTLPQATALATKLSLI</sequence>
<gene>
    <name evidence="5" type="ORF">GGD55_003028</name>
</gene>
<dbReference type="Gene3D" id="3.30.450.80">
    <property type="entry name" value="Transcription factor LuxR-like, autoinducer-binding domain"/>
    <property type="match status" value="1"/>
</dbReference>
<dbReference type="RefSeq" id="WP_026203925.1">
    <property type="nucleotide sequence ID" value="NZ_JACHBK010000006.1"/>
</dbReference>
<keyword evidence="1" id="KW-0805">Transcription regulation</keyword>
<dbReference type="PRINTS" id="PR00038">
    <property type="entry name" value="HTHLUXR"/>
</dbReference>
<dbReference type="PANTHER" id="PTHR44688:SF16">
    <property type="entry name" value="DNA-BINDING TRANSCRIPTIONAL ACTIVATOR DEVR_DOSR"/>
    <property type="match status" value="1"/>
</dbReference>
<protein>
    <submittedName>
        <fullName evidence="5">LuxR family transcriptional activator of conjugal transfer of Ti plasmids</fullName>
    </submittedName>
</protein>
<evidence type="ECO:0000256" key="2">
    <source>
        <dbReference type="ARBA" id="ARBA00023125"/>
    </source>
</evidence>
<dbReference type="Gene3D" id="1.10.10.10">
    <property type="entry name" value="Winged helix-like DNA-binding domain superfamily/Winged helix DNA-binding domain"/>
    <property type="match status" value="1"/>
</dbReference>
<dbReference type="InterPro" id="IPR036388">
    <property type="entry name" value="WH-like_DNA-bd_sf"/>
</dbReference>
<dbReference type="GO" id="GO:0006355">
    <property type="term" value="P:regulation of DNA-templated transcription"/>
    <property type="evidence" value="ECO:0007669"/>
    <property type="project" value="InterPro"/>
</dbReference>
<dbReference type="SUPFAM" id="SSF75516">
    <property type="entry name" value="Pheromone-binding domain of LuxR-like quorum-sensing transcription factors"/>
    <property type="match status" value="1"/>
</dbReference>
<reference evidence="5 6" key="1">
    <citation type="submission" date="2020-08" db="EMBL/GenBank/DDBJ databases">
        <title>Genomic Encyclopedia of Type Strains, Phase IV (KMG-V): Genome sequencing to study the core and pangenomes of soil and plant-associated prokaryotes.</title>
        <authorList>
            <person name="Whitman W."/>
        </authorList>
    </citation>
    <scope>NUCLEOTIDE SEQUENCE [LARGE SCALE GENOMIC DNA]</scope>
    <source>
        <strain evidence="5 6">SEMIA 4084</strain>
    </source>
</reference>
<dbReference type="Pfam" id="PF00196">
    <property type="entry name" value="GerE"/>
    <property type="match status" value="1"/>
</dbReference>
<evidence type="ECO:0000256" key="3">
    <source>
        <dbReference type="ARBA" id="ARBA00023163"/>
    </source>
</evidence>
<proteinExistence type="predicted"/>
<dbReference type="GO" id="GO:0003677">
    <property type="term" value="F:DNA binding"/>
    <property type="evidence" value="ECO:0007669"/>
    <property type="project" value="UniProtKB-KW"/>
</dbReference>
<evidence type="ECO:0000256" key="1">
    <source>
        <dbReference type="ARBA" id="ARBA00023015"/>
    </source>
</evidence>
<dbReference type="AlphaFoldDB" id="A0A7W8UBI5"/>
<keyword evidence="6" id="KW-1185">Reference proteome</keyword>
<keyword evidence="2" id="KW-0238">DNA-binding</keyword>
<organism evidence="5 6">
    <name type="scientific">Rhizobium giardinii</name>
    <dbReference type="NCBI Taxonomy" id="56731"/>
    <lineage>
        <taxon>Bacteria</taxon>
        <taxon>Pseudomonadati</taxon>
        <taxon>Pseudomonadota</taxon>
        <taxon>Alphaproteobacteria</taxon>
        <taxon>Hyphomicrobiales</taxon>
        <taxon>Rhizobiaceae</taxon>
        <taxon>Rhizobium/Agrobacterium group</taxon>
        <taxon>Rhizobium</taxon>
    </lineage>
</organism>
<dbReference type="SUPFAM" id="SSF46894">
    <property type="entry name" value="C-terminal effector domain of the bipartite response regulators"/>
    <property type="match status" value="1"/>
</dbReference>
<evidence type="ECO:0000259" key="4">
    <source>
        <dbReference type="PROSITE" id="PS50043"/>
    </source>
</evidence>
<dbReference type="PANTHER" id="PTHR44688">
    <property type="entry name" value="DNA-BINDING TRANSCRIPTIONAL ACTIVATOR DEVR_DOSR"/>
    <property type="match status" value="1"/>
</dbReference>
<dbReference type="PROSITE" id="PS50043">
    <property type="entry name" value="HTH_LUXR_2"/>
    <property type="match status" value="1"/>
</dbReference>
<dbReference type="Proteomes" id="UP000585507">
    <property type="component" value="Unassembled WGS sequence"/>
</dbReference>
<dbReference type="InterPro" id="IPR036693">
    <property type="entry name" value="TF_LuxR_autoind-bd_dom_sf"/>
</dbReference>
<dbReference type="EMBL" id="JACHBK010000006">
    <property type="protein sequence ID" value="MBB5536321.1"/>
    <property type="molecule type" value="Genomic_DNA"/>
</dbReference>
<name>A0A7W8UBI5_9HYPH</name>
<dbReference type="InterPro" id="IPR005143">
    <property type="entry name" value="TF_LuxR_autoind-bd_dom"/>
</dbReference>
<dbReference type="InterPro" id="IPR000792">
    <property type="entry name" value="Tscrpt_reg_LuxR_C"/>
</dbReference>